<evidence type="ECO:0000256" key="2">
    <source>
        <dbReference type="PROSITE-ProRule" id="PRU00284"/>
    </source>
</evidence>
<dbReference type="eggNOG" id="COG0840">
    <property type="taxonomic scope" value="Bacteria"/>
</dbReference>
<dbReference type="PATRIC" id="fig|1235802.3.peg.924"/>
<proteinExistence type="predicted"/>
<dbReference type="Gene3D" id="1.10.287.950">
    <property type="entry name" value="Methyl-accepting chemotaxis protein"/>
    <property type="match status" value="1"/>
</dbReference>
<evidence type="ECO:0000313" key="5">
    <source>
        <dbReference type="Proteomes" id="UP000012589"/>
    </source>
</evidence>
<dbReference type="SMART" id="SM00283">
    <property type="entry name" value="MA"/>
    <property type="match status" value="1"/>
</dbReference>
<dbReference type="Pfam" id="PF00015">
    <property type="entry name" value="MCPsignal"/>
    <property type="match status" value="1"/>
</dbReference>
<keyword evidence="5" id="KW-1185">Reference proteome</keyword>
<evidence type="ECO:0000313" key="4">
    <source>
        <dbReference type="EMBL" id="EMZ36491.1"/>
    </source>
</evidence>
<dbReference type="GO" id="GO:0016020">
    <property type="term" value="C:membrane"/>
    <property type="evidence" value="ECO:0007669"/>
    <property type="project" value="InterPro"/>
</dbReference>
<dbReference type="AlphaFoldDB" id="N2B7X5"/>
<dbReference type="PROSITE" id="PS50111">
    <property type="entry name" value="CHEMOTAXIS_TRANSDUC_2"/>
    <property type="match status" value="1"/>
</dbReference>
<reference evidence="4 5" key="1">
    <citation type="journal article" date="2014" name="Genome Announc.">
        <title>Draft genome sequences of the altered schaedler flora, a defined bacterial community from gnotobiotic mice.</title>
        <authorList>
            <person name="Wannemuehler M.J."/>
            <person name="Overstreet A.M."/>
            <person name="Ward D.V."/>
            <person name="Phillips G.J."/>
        </authorList>
    </citation>
    <scope>NUCLEOTIDE SEQUENCE [LARGE SCALE GENOMIC DNA]</scope>
    <source>
        <strain evidence="4 5">ASF492</strain>
    </source>
</reference>
<evidence type="ECO:0000259" key="3">
    <source>
        <dbReference type="PROSITE" id="PS50111"/>
    </source>
</evidence>
<dbReference type="HOGENOM" id="CLU_000445_107_18_9"/>
<keyword evidence="1 2" id="KW-0807">Transducer</keyword>
<dbReference type="STRING" id="1235802.C823_00859"/>
<name>N2B7X5_9FIRM</name>
<sequence length="318" mass="35662">MFGSRKKNKSAGFGLERRQTVTDQERLYPVMHVAGSVKERQKEIVEKEVDSLQQLSRVNESFNEVLQESEQFHQKLEDFEQTFSSIGEVSERFQTVKEEIGSSVITVQNEVESLKQQTVQVEAHFTEMEQTFRVFLDSIKQIKSCTNQIKAIADQTNILALNASIEAARAGEHGKGFAIVAVEVKSLADQIKDLVAAVDDSITDVEGGTDKLHESINNSQDALNENILKVNDTYQMFDHITQAAEGATTVQAEISNVISDSKTALQSVNEFFFRTKKQYEEVVKNIEQANKLGTTKSAMFEDMDNMLSQIPPIVQELS</sequence>
<dbReference type="PANTHER" id="PTHR32089:SF41">
    <property type="entry name" value="METHYL-ACCEPTING CHEMOTAXIS PROTEIN"/>
    <property type="match status" value="1"/>
</dbReference>
<dbReference type="InterPro" id="IPR004089">
    <property type="entry name" value="MCPsignal_dom"/>
</dbReference>
<evidence type="ECO:0000256" key="1">
    <source>
        <dbReference type="ARBA" id="ARBA00023224"/>
    </source>
</evidence>
<dbReference type="OrthoDB" id="9816519at2"/>
<dbReference type="SUPFAM" id="SSF58104">
    <property type="entry name" value="Methyl-accepting chemotaxis protein (MCP) signaling domain"/>
    <property type="match status" value="1"/>
</dbReference>
<dbReference type="Proteomes" id="UP000012589">
    <property type="component" value="Unassembled WGS sequence"/>
</dbReference>
<dbReference type="PANTHER" id="PTHR32089">
    <property type="entry name" value="METHYL-ACCEPTING CHEMOTAXIS PROTEIN MCPB"/>
    <property type="match status" value="1"/>
</dbReference>
<organism evidence="4 5">
    <name type="scientific">Eubacterium plexicaudatum ASF492</name>
    <dbReference type="NCBI Taxonomy" id="1235802"/>
    <lineage>
        <taxon>Bacteria</taxon>
        <taxon>Bacillati</taxon>
        <taxon>Bacillota</taxon>
        <taxon>Clostridia</taxon>
        <taxon>Eubacteriales</taxon>
        <taxon>Eubacteriaceae</taxon>
        <taxon>Eubacterium</taxon>
    </lineage>
</organism>
<comment type="caution">
    <text evidence="4">The sequence shown here is derived from an EMBL/GenBank/DDBJ whole genome shotgun (WGS) entry which is preliminary data.</text>
</comment>
<accession>N2B7X5</accession>
<dbReference type="GO" id="GO:0007165">
    <property type="term" value="P:signal transduction"/>
    <property type="evidence" value="ECO:0007669"/>
    <property type="project" value="UniProtKB-KW"/>
</dbReference>
<gene>
    <name evidence="4" type="ORF">C823_00859</name>
</gene>
<feature type="domain" description="Methyl-accepting transducer" evidence="3">
    <location>
        <begin position="50"/>
        <end position="276"/>
    </location>
</feature>
<dbReference type="EMBL" id="AQFT01000023">
    <property type="protein sequence ID" value="EMZ36491.1"/>
    <property type="molecule type" value="Genomic_DNA"/>
</dbReference>
<protein>
    <recommendedName>
        <fullName evidence="3">Methyl-accepting transducer domain-containing protein</fullName>
    </recommendedName>
</protein>